<comment type="caution">
    <text evidence="2">The sequence shown here is derived from an EMBL/GenBank/DDBJ whole genome shotgun (WGS) entry which is preliminary data.</text>
</comment>
<dbReference type="AlphaFoldDB" id="A0A1V3XE55"/>
<evidence type="ECO:0000313" key="2">
    <source>
        <dbReference type="EMBL" id="OOK77503.1"/>
    </source>
</evidence>
<organism evidence="2 3">
    <name type="scientific">Mycobacterium kansasii</name>
    <dbReference type="NCBI Taxonomy" id="1768"/>
    <lineage>
        <taxon>Bacteria</taxon>
        <taxon>Bacillati</taxon>
        <taxon>Actinomycetota</taxon>
        <taxon>Actinomycetes</taxon>
        <taxon>Mycobacteriales</taxon>
        <taxon>Mycobacteriaceae</taxon>
        <taxon>Mycobacterium</taxon>
    </lineage>
</organism>
<accession>A0A1V3XE55</accession>
<reference evidence="2 3" key="1">
    <citation type="submission" date="2017-02" db="EMBL/GenBank/DDBJ databases">
        <title>Complete genome sequences of Mycobacterium kansasii strains isolated from rhesus macaques.</title>
        <authorList>
            <person name="Panda A."/>
            <person name="Nagaraj S."/>
            <person name="Zhao X."/>
            <person name="Tettelin H."/>
            <person name="Detolla L.J."/>
        </authorList>
    </citation>
    <scope>NUCLEOTIDE SEQUENCE [LARGE SCALE GENOMIC DNA]</scope>
    <source>
        <strain evidence="2 3">11-3469</strain>
    </source>
</reference>
<keyword evidence="1" id="KW-0175">Coiled coil</keyword>
<evidence type="ECO:0000256" key="1">
    <source>
        <dbReference type="SAM" id="Coils"/>
    </source>
</evidence>
<dbReference type="Proteomes" id="UP000188532">
    <property type="component" value="Unassembled WGS sequence"/>
</dbReference>
<dbReference type="EMBL" id="MVBN01000003">
    <property type="protein sequence ID" value="OOK77503.1"/>
    <property type="molecule type" value="Genomic_DNA"/>
</dbReference>
<evidence type="ECO:0000313" key="3">
    <source>
        <dbReference type="Proteomes" id="UP000188532"/>
    </source>
</evidence>
<gene>
    <name evidence="2" type="ORF">BZL29_3809</name>
</gene>
<name>A0A1V3XE55_MYCKA</name>
<proteinExistence type="predicted"/>
<sequence length="39" mass="4472">MASTLSERERDELDKLRKEIAEVAMERDAAARLIKEAIL</sequence>
<feature type="coiled-coil region" evidence="1">
    <location>
        <begin position="6"/>
        <end position="33"/>
    </location>
</feature>
<protein>
    <submittedName>
        <fullName evidence="2">PPE family domain protein</fullName>
    </submittedName>
</protein>